<dbReference type="RefSeq" id="WP_137065206.1">
    <property type="nucleotide sequence ID" value="NZ_CP040748.1"/>
</dbReference>
<feature type="transmembrane region" description="Helical" evidence="1">
    <location>
        <begin position="328"/>
        <end position="347"/>
    </location>
</feature>
<feature type="transmembrane region" description="Helical" evidence="1">
    <location>
        <begin position="78"/>
        <end position="98"/>
    </location>
</feature>
<dbReference type="OrthoDB" id="3778591at2"/>
<evidence type="ECO:0000313" key="3">
    <source>
        <dbReference type="Proteomes" id="UP000307808"/>
    </source>
</evidence>
<comment type="caution">
    <text evidence="2">The sequence shown here is derived from an EMBL/GenBank/DDBJ whole genome shotgun (WGS) entry which is preliminary data.</text>
</comment>
<feature type="transmembrane region" description="Helical" evidence="1">
    <location>
        <begin position="302"/>
        <end position="322"/>
    </location>
</feature>
<evidence type="ECO:0000256" key="1">
    <source>
        <dbReference type="SAM" id="Phobius"/>
    </source>
</evidence>
<feature type="transmembrane region" description="Helical" evidence="1">
    <location>
        <begin position="212"/>
        <end position="238"/>
    </location>
</feature>
<dbReference type="AlphaFoldDB" id="A0A4U2YVI3"/>
<dbReference type="EMBL" id="SZPY01000001">
    <property type="protein sequence ID" value="TKI64752.1"/>
    <property type="molecule type" value="Genomic_DNA"/>
</dbReference>
<organism evidence="2 3">
    <name type="scientific">Nocardioides jishulii</name>
    <dbReference type="NCBI Taxonomy" id="2575440"/>
    <lineage>
        <taxon>Bacteria</taxon>
        <taxon>Bacillati</taxon>
        <taxon>Actinomycetota</taxon>
        <taxon>Actinomycetes</taxon>
        <taxon>Propionibacteriales</taxon>
        <taxon>Nocardioidaceae</taxon>
        <taxon>Nocardioides</taxon>
    </lineage>
</organism>
<evidence type="ECO:0000313" key="2">
    <source>
        <dbReference type="EMBL" id="TKI64752.1"/>
    </source>
</evidence>
<keyword evidence="3" id="KW-1185">Reference proteome</keyword>
<keyword evidence="1" id="KW-0472">Membrane</keyword>
<keyword evidence="1" id="KW-0812">Transmembrane</keyword>
<dbReference type="Proteomes" id="UP000307808">
    <property type="component" value="Unassembled WGS sequence"/>
</dbReference>
<accession>A0A4U2YVI3</accession>
<evidence type="ECO:0008006" key="4">
    <source>
        <dbReference type="Google" id="ProtNLM"/>
    </source>
</evidence>
<feature type="transmembrane region" description="Helical" evidence="1">
    <location>
        <begin position="367"/>
        <end position="390"/>
    </location>
</feature>
<sequence>MDVTSRRTSVVVGAAAVVAVAGRAGGFLWPLRPDEAGYLLAARAWSPLPDSLFHPYFVDRPPSLLLLIKATDAIGGPYFLRFVAALGCGLAVLLAAAFTREAARSLPRPCPPTELGRAVAGAAVLTAALLLTGQIDPVGAKGELLGVPLVLGSAVLALRALRTRSTWLAGCAGLVAMSAVGLKQSLLGGLVFGAVLLLAAVATRRVDVRAGVVLGAAATAGAAVPVLATVAGTLAVGADLASLEYAVLGFRNDAARVLLDEPTSSSRHRMVELTIIFATSGMALVVLWCLARARVSLRRLPAPVAASLATLAADLVAIGVSGSFWKPYLFALAPSLVMAWACTQLTVASPTATARDTTPTQRWRPRLGALVVAFCVASTLFSLAGAWAAWARGEPPRQYILGKEIGRVSGPDDTLVVYGGRADIQWASGLGSPYEHLWSLPMRTLDPDLSELDALLAGPDAPTWLVAAVSLDAWGGLGARHLRETINQRYAVVGTYCGMTVWRRVDAPPVPALDPDCETPWGRR</sequence>
<reference evidence="2 3" key="1">
    <citation type="submission" date="2019-04" db="EMBL/GenBank/DDBJ databases">
        <authorList>
            <person name="Dong K."/>
        </authorList>
    </citation>
    <scope>NUCLEOTIDE SEQUENCE [LARGE SCALE GENOMIC DNA]</scope>
    <source>
        <strain evidence="3">dk3543</strain>
    </source>
</reference>
<proteinExistence type="predicted"/>
<keyword evidence="1" id="KW-1133">Transmembrane helix</keyword>
<gene>
    <name evidence="2" type="ORF">FC770_06460</name>
</gene>
<protein>
    <recommendedName>
        <fullName evidence="4">Glycosyltransferase RgtA/B/C/D-like domain-containing protein</fullName>
    </recommendedName>
</protein>
<name>A0A4U2YVI3_9ACTN</name>
<feature type="transmembrane region" description="Helical" evidence="1">
    <location>
        <begin position="270"/>
        <end position="290"/>
    </location>
</feature>
<feature type="transmembrane region" description="Helical" evidence="1">
    <location>
        <begin position="167"/>
        <end position="200"/>
    </location>
</feature>